<dbReference type="RefSeq" id="WP_200315012.1">
    <property type="nucleotide sequence ID" value="NZ_JAENJH010000001.1"/>
</dbReference>
<organism evidence="2 3">
    <name type="scientific">Prauserella cavernicola</name>
    <dbReference type="NCBI Taxonomy" id="2800127"/>
    <lineage>
        <taxon>Bacteria</taxon>
        <taxon>Bacillati</taxon>
        <taxon>Actinomycetota</taxon>
        <taxon>Actinomycetes</taxon>
        <taxon>Pseudonocardiales</taxon>
        <taxon>Pseudonocardiaceae</taxon>
        <taxon>Prauserella</taxon>
    </lineage>
</organism>
<keyword evidence="1" id="KW-1133">Transmembrane helix</keyword>
<evidence type="ECO:0000313" key="2">
    <source>
        <dbReference type="EMBL" id="MBK1783585.1"/>
    </source>
</evidence>
<keyword evidence="3" id="KW-1185">Reference proteome</keyword>
<gene>
    <name evidence="2" type="ORF">JHE00_04540</name>
</gene>
<dbReference type="Proteomes" id="UP000635245">
    <property type="component" value="Unassembled WGS sequence"/>
</dbReference>
<evidence type="ECO:0000313" key="3">
    <source>
        <dbReference type="Proteomes" id="UP000635245"/>
    </source>
</evidence>
<feature type="transmembrane region" description="Helical" evidence="1">
    <location>
        <begin position="172"/>
        <end position="193"/>
    </location>
</feature>
<reference evidence="2" key="1">
    <citation type="submission" date="2020-12" db="EMBL/GenBank/DDBJ databases">
        <title>Prauserella sp. ASG 168, a novel actinomycete isolated from cave rock.</title>
        <authorList>
            <person name="Suriyachadkun C."/>
        </authorList>
    </citation>
    <scope>NUCLEOTIDE SEQUENCE</scope>
    <source>
        <strain evidence="2">ASG 168</strain>
    </source>
</reference>
<keyword evidence="1" id="KW-0812">Transmembrane</keyword>
<comment type="caution">
    <text evidence="2">The sequence shown here is derived from an EMBL/GenBank/DDBJ whole genome shotgun (WGS) entry which is preliminary data.</text>
</comment>
<accession>A0A934QNQ5</accession>
<dbReference type="EMBL" id="JAENJH010000001">
    <property type="protein sequence ID" value="MBK1783585.1"/>
    <property type="molecule type" value="Genomic_DNA"/>
</dbReference>
<feature type="transmembrane region" description="Helical" evidence="1">
    <location>
        <begin position="7"/>
        <end position="28"/>
    </location>
</feature>
<evidence type="ECO:0000256" key="1">
    <source>
        <dbReference type="SAM" id="Phobius"/>
    </source>
</evidence>
<keyword evidence="1" id="KW-0472">Membrane</keyword>
<sequence length="307" mass="33132">MRRLTQFFGTLFGMAVLGCAALAGWALWTGGLFDGAVAKDLRGSSVHVAPGIDIDEAAAERIIGNRRLTVAFLEPGTDLRDVCDGTEGATRGTVLLPLSPGEEDYDSYPCTRTTEDIGEGVVIETIIGRGIDQFLDRPLEALKLVAVNYDQLVKAELVPDGARTVTPSLPRYLIAAAAIGAVLVGATIIYLAARRAGRLAAARKERRDSAHDARSALGAAAAVLAQQIIELDGVYARLRRRVNAGTATEDQRSFVTRYRSLVTDYTELLGELSTMDEGRARHLRGRVENLTDKGRRLARLAERATAR</sequence>
<proteinExistence type="predicted"/>
<dbReference type="PROSITE" id="PS51257">
    <property type="entry name" value="PROKAR_LIPOPROTEIN"/>
    <property type="match status" value="1"/>
</dbReference>
<name>A0A934QNQ5_9PSEU</name>
<dbReference type="AlphaFoldDB" id="A0A934QNQ5"/>
<protein>
    <submittedName>
        <fullName evidence="2">Uncharacterized protein</fullName>
    </submittedName>
</protein>